<evidence type="ECO:0000256" key="1">
    <source>
        <dbReference type="ARBA" id="ARBA00000843"/>
    </source>
</evidence>
<protein>
    <recommendedName>
        <fullName evidence="5 14">Adenine DNA glycosylase</fullName>
        <ecNumber evidence="4 14">3.2.2.31</ecNumber>
    </recommendedName>
</protein>
<dbReference type="InterPro" id="IPR023170">
    <property type="entry name" value="HhH_base_excis_C"/>
</dbReference>
<organism evidence="16 17">
    <name type="scientific">Gaetbulibacter aquiaggeris</name>
    <dbReference type="NCBI Taxonomy" id="1735373"/>
    <lineage>
        <taxon>Bacteria</taxon>
        <taxon>Pseudomonadati</taxon>
        <taxon>Bacteroidota</taxon>
        <taxon>Flavobacteriia</taxon>
        <taxon>Flavobacteriales</taxon>
        <taxon>Flavobacteriaceae</taxon>
        <taxon>Gaetbulibacter</taxon>
    </lineage>
</organism>
<keyword evidence="12" id="KW-0234">DNA repair</keyword>
<keyword evidence="6" id="KW-0004">4Fe-4S</keyword>
<keyword evidence="9" id="KW-0378">Hydrolase</keyword>
<comment type="cofactor">
    <cofactor evidence="14">
        <name>[4Fe-4S] cluster</name>
        <dbReference type="ChEBI" id="CHEBI:49883"/>
    </cofactor>
    <text evidence="14">Binds 1 [4Fe-4S] cluster.</text>
</comment>
<evidence type="ECO:0000256" key="5">
    <source>
        <dbReference type="ARBA" id="ARBA00022023"/>
    </source>
</evidence>
<keyword evidence="8 14" id="KW-0227">DNA damage</keyword>
<proteinExistence type="inferred from homology"/>
<dbReference type="SUPFAM" id="SSF55811">
    <property type="entry name" value="Nudix"/>
    <property type="match status" value="1"/>
</dbReference>
<dbReference type="SUPFAM" id="SSF48150">
    <property type="entry name" value="DNA-glycosylase"/>
    <property type="match status" value="1"/>
</dbReference>
<dbReference type="PANTHER" id="PTHR42944">
    <property type="entry name" value="ADENINE DNA GLYCOSYLASE"/>
    <property type="match status" value="1"/>
</dbReference>
<sequence length="346" mass="40145">MIFSKILNRWYSNNKRELPWRQTNNPYFIWLSEIILQQTQVSQGLPYYMSFIEEFPTVFDLAKAEESKVLKLWQGLGYYSRARNLHVTAKYIVKVLNGQFPNNYKDLLKLKGVGDYTASAIASICFNEVTAVVDGNVYRVLSRYFGIDTPINSSKGAKEFKQLAQEIIDQKDPATFNQGIMEFGATQCKPQNPDCESCPFQSSCVAFDRKMIHQLPVKNKLNKASKKHFNFLVILSKDQKTILEKRQGKGIWQNLYQFPLIESKKELVHKEIIVALKDHEFLKGNIFEVSLFNETAILHKLTHQHLFTKFWIISVDEIKREGISVNDIHNYPVPILISNFIDDFNF</sequence>
<evidence type="ECO:0000259" key="15">
    <source>
        <dbReference type="SMART" id="SM00478"/>
    </source>
</evidence>
<evidence type="ECO:0000256" key="14">
    <source>
        <dbReference type="RuleBase" id="RU365096"/>
    </source>
</evidence>
<dbReference type="CDD" id="cd03431">
    <property type="entry name" value="NUDIX_DNA_Glycosylase_C-MutY"/>
    <property type="match status" value="1"/>
</dbReference>
<dbReference type="RefSeq" id="WP_395436919.1">
    <property type="nucleotide sequence ID" value="NZ_JBAWKC010000001.1"/>
</dbReference>
<dbReference type="Gene3D" id="1.10.340.30">
    <property type="entry name" value="Hypothetical protein, domain 2"/>
    <property type="match status" value="1"/>
</dbReference>
<comment type="function">
    <text evidence="2">Adenine glycosylase active on G-A mispairs. MutY also corrects error-prone DNA synthesis past GO lesions which are due to the oxidatively damaged form of guanine: 7,8-dihydro-8-oxoguanine (8-oxo-dGTP).</text>
</comment>
<keyword evidence="11" id="KW-0411">Iron-sulfur</keyword>
<dbReference type="Pfam" id="PF00633">
    <property type="entry name" value="HHH"/>
    <property type="match status" value="1"/>
</dbReference>
<comment type="caution">
    <text evidence="16">The sequence shown here is derived from an EMBL/GenBank/DDBJ whole genome shotgun (WGS) entry which is preliminary data.</text>
</comment>
<gene>
    <name evidence="16" type="primary">mutY</name>
    <name evidence="16" type="ORF">V8G56_02680</name>
</gene>
<dbReference type="InterPro" id="IPR015797">
    <property type="entry name" value="NUDIX_hydrolase-like_dom_sf"/>
</dbReference>
<keyword evidence="17" id="KW-1185">Reference proteome</keyword>
<evidence type="ECO:0000256" key="11">
    <source>
        <dbReference type="ARBA" id="ARBA00023014"/>
    </source>
</evidence>
<dbReference type="Pfam" id="PF14815">
    <property type="entry name" value="NUDIX_4"/>
    <property type="match status" value="1"/>
</dbReference>
<evidence type="ECO:0000256" key="12">
    <source>
        <dbReference type="ARBA" id="ARBA00023204"/>
    </source>
</evidence>
<evidence type="ECO:0000256" key="10">
    <source>
        <dbReference type="ARBA" id="ARBA00023004"/>
    </source>
</evidence>
<dbReference type="Pfam" id="PF00730">
    <property type="entry name" value="HhH-GPD"/>
    <property type="match status" value="1"/>
</dbReference>
<dbReference type="InterPro" id="IPR011257">
    <property type="entry name" value="DNA_glycosylase"/>
</dbReference>
<keyword evidence="7" id="KW-0479">Metal-binding</keyword>
<feature type="domain" description="HhH-GPD" evidence="15">
    <location>
        <begin position="35"/>
        <end position="186"/>
    </location>
</feature>
<dbReference type="SMART" id="SM00478">
    <property type="entry name" value="ENDO3c"/>
    <property type="match status" value="1"/>
</dbReference>
<evidence type="ECO:0000256" key="6">
    <source>
        <dbReference type="ARBA" id="ARBA00022485"/>
    </source>
</evidence>
<dbReference type="Gene3D" id="3.90.79.10">
    <property type="entry name" value="Nucleoside Triphosphate Pyrophosphohydrolase"/>
    <property type="match status" value="1"/>
</dbReference>
<evidence type="ECO:0000256" key="2">
    <source>
        <dbReference type="ARBA" id="ARBA00002933"/>
    </source>
</evidence>
<dbReference type="EMBL" id="JBAWKC010000001">
    <property type="protein sequence ID" value="MFH6767628.1"/>
    <property type="molecule type" value="Genomic_DNA"/>
</dbReference>
<dbReference type="InterPro" id="IPR000445">
    <property type="entry name" value="HhH_motif"/>
</dbReference>
<keyword evidence="13 14" id="KW-0326">Glycosidase</keyword>
<evidence type="ECO:0000313" key="17">
    <source>
        <dbReference type="Proteomes" id="UP001610104"/>
    </source>
</evidence>
<dbReference type="InterPro" id="IPR005760">
    <property type="entry name" value="A/G_AdeGlyc_MutY"/>
</dbReference>
<evidence type="ECO:0000256" key="13">
    <source>
        <dbReference type="ARBA" id="ARBA00023295"/>
    </source>
</evidence>
<keyword evidence="10 14" id="KW-0408">Iron</keyword>
<name>A0ABW7MLD4_9FLAO</name>
<evidence type="ECO:0000256" key="9">
    <source>
        <dbReference type="ARBA" id="ARBA00022801"/>
    </source>
</evidence>
<evidence type="ECO:0000256" key="8">
    <source>
        <dbReference type="ARBA" id="ARBA00022763"/>
    </source>
</evidence>
<dbReference type="NCBIfam" id="TIGR01084">
    <property type="entry name" value="mutY"/>
    <property type="match status" value="1"/>
</dbReference>
<evidence type="ECO:0000256" key="3">
    <source>
        <dbReference type="ARBA" id="ARBA00008343"/>
    </source>
</evidence>
<reference evidence="16 17" key="1">
    <citation type="submission" date="2024-02" db="EMBL/GenBank/DDBJ databases">
        <title>A Gaetbulibacter species isolated from tidal flats and genomic insights of their niches.</title>
        <authorList>
            <person name="Ye Y."/>
        </authorList>
    </citation>
    <scope>NUCLEOTIDE SEQUENCE [LARGE SCALE GENOMIC DNA]</scope>
    <source>
        <strain evidence="16 17">KEM-8</strain>
    </source>
</reference>
<evidence type="ECO:0000256" key="4">
    <source>
        <dbReference type="ARBA" id="ARBA00012045"/>
    </source>
</evidence>
<dbReference type="InterPro" id="IPR044298">
    <property type="entry name" value="MIG/MutY"/>
</dbReference>
<dbReference type="EC" id="3.2.2.31" evidence="4 14"/>
<dbReference type="PANTHER" id="PTHR42944:SF1">
    <property type="entry name" value="ADENINE DNA GLYCOSYLASE"/>
    <property type="match status" value="1"/>
</dbReference>
<dbReference type="Gene3D" id="1.10.1670.10">
    <property type="entry name" value="Helix-hairpin-Helix base-excision DNA repair enzymes (C-terminal)"/>
    <property type="match status" value="1"/>
</dbReference>
<dbReference type="Proteomes" id="UP001610104">
    <property type="component" value="Unassembled WGS sequence"/>
</dbReference>
<dbReference type="InterPro" id="IPR003265">
    <property type="entry name" value="HhH-GPD_domain"/>
</dbReference>
<evidence type="ECO:0000256" key="7">
    <source>
        <dbReference type="ARBA" id="ARBA00022723"/>
    </source>
</evidence>
<comment type="catalytic activity">
    <reaction evidence="1 14">
        <text>Hydrolyzes free adenine bases from 7,8-dihydro-8-oxoguanine:adenine mismatched double-stranded DNA, leaving an apurinic site.</text>
        <dbReference type="EC" id="3.2.2.31"/>
    </reaction>
</comment>
<accession>A0ABW7MLD4</accession>
<comment type="similarity">
    <text evidence="3 14">Belongs to the Nth/MutY family.</text>
</comment>
<dbReference type="CDD" id="cd00056">
    <property type="entry name" value="ENDO3c"/>
    <property type="match status" value="1"/>
</dbReference>
<dbReference type="InterPro" id="IPR029119">
    <property type="entry name" value="MutY_C"/>
</dbReference>
<evidence type="ECO:0000313" key="16">
    <source>
        <dbReference type="EMBL" id="MFH6767628.1"/>
    </source>
</evidence>